<evidence type="ECO:0000313" key="1">
    <source>
        <dbReference type="EMBL" id="MFC6659455.1"/>
    </source>
</evidence>
<proteinExistence type="predicted"/>
<sequence>MAPLRDLLIVTPHSSGQLPADVLWGMLGEAMFDTAAREALLRRVFLDGDPYTDLLYHLPGARHIQAPWSRFAADLNRERADRADNGVLKLTSFDRDTLYPPGFVLGEEAREDRLRRLWDPFDALLSAEAPRSRLMIVGHAMAPHGPALGHDTGKPRPAICLMPGTAEAPTFPLALWPALQQAAEQAFAPALAHSPDPRVTVGEPWSTDTLSRVHGARAGIPAFGIEFNTALYLHGGQPQDEQLRTLNRGFIAFAGAALGLLA</sequence>
<reference evidence="2" key="1">
    <citation type="journal article" date="2019" name="Int. J. Syst. Evol. Microbiol.">
        <title>The Global Catalogue of Microorganisms (GCM) 10K type strain sequencing project: providing services to taxonomists for standard genome sequencing and annotation.</title>
        <authorList>
            <consortium name="The Broad Institute Genomics Platform"/>
            <consortium name="The Broad Institute Genome Sequencing Center for Infectious Disease"/>
            <person name="Wu L."/>
            <person name="Ma J."/>
        </authorList>
    </citation>
    <scope>NUCLEOTIDE SEQUENCE [LARGE SCALE GENOMIC DNA]</scope>
    <source>
        <strain evidence="2">CCUG 63830</strain>
    </source>
</reference>
<dbReference type="EC" id="3.5.1.68" evidence="1"/>
<name>A0ABW1ZHC6_9DEIO</name>
<dbReference type="EMBL" id="JBHSWB010000001">
    <property type="protein sequence ID" value="MFC6659455.1"/>
    <property type="molecule type" value="Genomic_DNA"/>
</dbReference>
<accession>A0ABW1ZHC6</accession>
<dbReference type="InterPro" id="IPR007709">
    <property type="entry name" value="N-FG_amidohydro"/>
</dbReference>
<dbReference type="SUPFAM" id="SSF53187">
    <property type="entry name" value="Zn-dependent exopeptidases"/>
    <property type="match status" value="1"/>
</dbReference>
<gene>
    <name evidence="1" type="ORF">ACFP90_02995</name>
</gene>
<dbReference type="Gene3D" id="3.40.630.40">
    <property type="entry name" value="Zn-dependent exopeptidases"/>
    <property type="match status" value="1"/>
</dbReference>
<comment type="caution">
    <text evidence="1">The sequence shown here is derived from an EMBL/GenBank/DDBJ whole genome shotgun (WGS) entry which is preliminary data.</text>
</comment>
<dbReference type="GO" id="GO:0050129">
    <property type="term" value="F:N-formylglutamate deformylase activity"/>
    <property type="evidence" value="ECO:0007669"/>
    <property type="project" value="UniProtKB-EC"/>
</dbReference>
<dbReference type="Pfam" id="PF05013">
    <property type="entry name" value="FGase"/>
    <property type="match status" value="1"/>
</dbReference>
<keyword evidence="1" id="KW-0378">Hydrolase</keyword>
<organism evidence="1 2">
    <name type="scientific">Deinococcus multiflagellatus</name>
    <dbReference type="NCBI Taxonomy" id="1656887"/>
    <lineage>
        <taxon>Bacteria</taxon>
        <taxon>Thermotogati</taxon>
        <taxon>Deinococcota</taxon>
        <taxon>Deinococci</taxon>
        <taxon>Deinococcales</taxon>
        <taxon>Deinococcaceae</taxon>
        <taxon>Deinococcus</taxon>
    </lineage>
</organism>
<protein>
    <submittedName>
        <fullName evidence="1">N-formylglutamate amidohydrolase</fullName>
        <ecNumber evidence="1">3.5.1.68</ecNumber>
    </submittedName>
</protein>
<dbReference type="Proteomes" id="UP001596317">
    <property type="component" value="Unassembled WGS sequence"/>
</dbReference>
<evidence type="ECO:0000313" key="2">
    <source>
        <dbReference type="Proteomes" id="UP001596317"/>
    </source>
</evidence>
<keyword evidence="2" id="KW-1185">Reference proteome</keyword>
<dbReference type="RefSeq" id="WP_224604256.1">
    <property type="nucleotide sequence ID" value="NZ_JAIQXV010000001.1"/>
</dbReference>